<organism evidence="1 2">
    <name type="scientific">Pseudocohnilembus persalinus</name>
    <name type="common">Ciliate</name>
    <dbReference type="NCBI Taxonomy" id="266149"/>
    <lineage>
        <taxon>Eukaryota</taxon>
        <taxon>Sar</taxon>
        <taxon>Alveolata</taxon>
        <taxon>Ciliophora</taxon>
        <taxon>Intramacronucleata</taxon>
        <taxon>Oligohymenophorea</taxon>
        <taxon>Scuticociliatia</taxon>
        <taxon>Philasterida</taxon>
        <taxon>Pseudocohnilembidae</taxon>
        <taxon>Pseudocohnilembus</taxon>
    </lineage>
</organism>
<evidence type="ECO:0000313" key="1">
    <source>
        <dbReference type="EMBL" id="KRX09737.1"/>
    </source>
</evidence>
<dbReference type="Proteomes" id="UP000054937">
    <property type="component" value="Unassembled WGS sequence"/>
</dbReference>
<reference evidence="1 2" key="1">
    <citation type="journal article" date="2015" name="Sci. Rep.">
        <title>Genome of the facultative scuticociliatosis pathogen Pseudocohnilembus persalinus provides insight into its virulence through horizontal gene transfer.</title>
        <authorList>
            <person name="Xiong J."/>
            <person name="Wang G."/>
            <person name="Cheng J."/>
            <person name="Tian M."/>
            <person name="Pan X."/>
            <person name="Warren A."/>
            <person name="Jiang C."/>
            <person name="Yuan D."/>
            <person name="Miao W."/>
        </authorList>
    </citation>
    <scope>NUCLEOTIDE SEQUENCE [LARGE SCALE GENOMIC DNA]</scope>
    <source>
        <strain evidence="1">36N120E</strain>
    </source>
</reference>
<dbReference type="AlphaFoldDB" id="A0A0V0R5I6"/>
<gene>
    <name evidence="1" type="ORF">PPERSA_02609</name>
</gene>
<accession>A0A0V0R5I6</accession>
<protein>
    <submittedName>
        <fullName evidence="1">Cyclic nucleotide-binding protein</fullName>
    </submittedName>
</protein>
<dbReference type="EMBL" id="LDAU01000044">
    <property type="protein sequence ID" value="KRX09737.1"/>
    <property type="molecule type" value="Genomic_DNA"/>
</dbReference>
<proteinExistence type="predicted"/>
<dbReference type="InterPro" id="IPR018490">
    <property type="entry name" value="cNMP-bd_dom_sf"/>
</dbReference>
<sequence length="586" mass="69540">MDVFNLYKSIDNFQTIWRNEMKKYEVSQYLTQRNITKIQQMNVLKELEHLELQEQRGNIKGLGILQQVSKGLQDEVFYEYYGRILKNSQFQKISQYSFDFIKSLAIKMQEINLGQEVILLEQGQIDGRYLFLIEGSRFNALRDRWLYREELMNIRTDIIQNYINEIILFQIEDNDKSFLLKIPQITFKNDGGLEIDDIQAIEHSESDEIQPYISDTYVNEGHNINQEFKASYILGKDEKQYFSQNQQIDYVSNQNDSQKKQSNSYKNLLSQQQKYSQVIQENCENSKINSLEIKQNSQNDFQSPFHQQINKNEVNSNKYLVQNYKGDIFNNIDNGKTKESNFSIEYIDSKRIILVEKEFDKFQNFEQFLPYNNINTVLDKFRENQIYNILKQQKDGIQMYENLKKNCRGLNSKKRLNLVLKQCQSNCMYNNSANQYKKKTAKSFAIQNSSVNQKDKDKRSDLFTICFKEENFIKSQKIKKNKSYSNPYNYNSCEKTLNASFLQNQHIKYDENENKIVKSDIQKGQKLNKSIKSQNEPKQFKNQYKSLQQMQSKSQSKEKLEGNLSYCQQINNQDNDQDNSRAFILK</sequence>
<keyword evidence="2" id="KW-1185">Reference proteome</keyword>
<comment type="caution">
    <text evidence="1">The sequence shown here is derived from an EMBL/GenBank/DDBJ whole genome shotgun (WGS) entry which is preliminary data.</text>
</comment>
<dbReference type="SUPFAM" id="SSF51206">
    <property type="entry name" value="cAMP-binding domain-like"/>
    <property type="match status" value="1"/>
</dbReference>
<evidence type="ECO:0000313" key="2">
    <source>
        <dbReference type="Proteomes" id="UP000054937"/>
    </source>
</evidence>
<dbReference type="InParanoid" id="A0A0V0R5I6"/>
<name>A0A0V0R5I6_PSEPJ</name>